<protein>
    <recommendedName>
        <fullName evidence="4">Secreted protein</fullName>
    </recommendedName>
</protein>
<keyword evidence="3" id="KW-1185">Reference proteome</keyword>
<dbReference type="PROSITE" id="PS51257">
    <property type="entry name" value="PROKAR_LIPOPROTEIN"/>
    <property type="match status" value="1"/>
</dbReference>
<dbReference type="AlphaFoldDB" id="A0AAV7N7C7"/>
<evidence type="ECO:0000313" key="3">
    <source>
        <dbReference type="Proteomes" id="UP001066276"/>
    </source>
</evidence>
<comment type="caution">
    <text evidence="2">The sequence shown here is derived from an EMBL/GenBank/DDBJ whole genome shotgun (WGS) entry which is preliminary data.</text>
</comment>
<organism evidence="2 3">
    <name type="scientific">Pleurodeles waltl</name>
    <name type="common">Iberian ribbed newt</name>
    <dbReference type="NCBI Taxonomy" id="8319"/>
    <lineage>
        <taxon>Eukaryota</taxon>
        <taxon>Metazoa</taxon>
        <taxon>Chordata</taxon>
        <taxon>Craniata</taxon>
        <taxon>Vertebrata</taxon>
        <taxon>Euteleostomi</taxon>
        <taxon>Amphibia</taxon>
        <taxon>Batrachia</taxon>
        <taxon>Caudata</taxon>
        <taxon>Salamandroidea</taxon>
        <taxon>Salamandridae</taxon>
        <taxon>Pleurodelinae</taxon>
        <taxon>Pleurodeles</taxon>
    </lineage>
</organism>
<sequence>MLLTTRWALLVVQGQLINLRAHVPHHPLGSSCCTKPAYQPASPRSSPHVGVFLLYKASVSTCEPMLLMIRWGLPGVKGQRINLRAHTPHHPLGSSSCTRPAHQPASRHSSPPAELFLLCKASVSICKPMLLTISWGLPSVKGQCDEPANPRCSWLVS</sequence>
<gene>
    <name evidence="2" type="ORF">NDU88_000225</name>
</gene>
<feature type="region of interest" description="Disordered" evidence="1">
    <location>
        <begin position="88"/>
        <end position="108"/>
    </location>
</feature>
<evidence type="ECO:0008006" key="4">
    <source>
        <dbReference type="Google" id="ProtNLM"/>
    </source>
</evidence>
<name>A0AAV7N7C7_PLEWA</name>
<dbReference type="EMBL" id="JANPWB010000012">
    <property type="protein sequence ID" value="KAJ1111953.1"/>
    <property type="molecule type" value="Genomic_DNA"/>
</dbReference>
<evidence type="ECO:0000313" key="2">
    <source>
        <dbReference type="EMBL" id="KAJ1111953.1"/>
    </source>
</evidence>
<dbReference type="Proteomes" id="UP001066276">
    <property type="component" value="Chromosome 8"/>
</dbReference>
<accession>A0AAV7N7C7</accession>
<proteinExistence type="predicted"/>
<evidence type="ECO:0000256" key="1">
    <source>
        <dbReference type="SAM" id="MobiDB-lite"/>
    </source>
</evidence>
<reference evidence="2" key="1">
    <citation type="journal article" date="2022" name="bioRxiv">
        <title>Sequencing and chromosome-scale assembly of the giantPleurodeles waltlgenome.</title>
        <authorList>
            <person name="Brown T."/>
            <person name="Elewa A."/>
            <person name="Iarovenko S."/>
            <person name="Subramanian E."/>
            <person name="Araus A.J."/>
            <person name="Petzold A."/>
            <person name="Susuki M."/>
            <person name="Suzuki K.-i.T."/>
            <person name="Hayashi T."/>
            <person name="Toyoda A."/>
            <person name="Oliveira C."/>
            <person name="Osipova E."/>
            <person name="Leigh N.D."/>
            <person name="Simon A."/>
            <person name="Yun M.H."/>
        </authorList>
    </citation>
    <scope>NUCLEOTIDE SEQUENCE</scope>
    <source>
        <strain evidence="2">20211129_DDA</strain>
        <tissue evidence="2">Liver</tissue>
    </source>
</reference>